<feature type="domain" description="SnoaL-like" evidence="1">
    <location>
        <begin position="19"/>
        <end position="106"/>
    </location>
</feature>
<comment type="caution">
    <text evidence="2">The sequence shown here is derived from an EMBL/GenBank/DDBJ whole genome shotgun (WGS) entry which is preliminary data.</text>
</comment>
<dbReference type="RefSeq" id="WP_212020652.1">
    <property type="nucleotide sequence ID" value="NZ_JAAFYZ010000283.1"/>
</dbReference>
<proteinExistence type="predicted"/>
<evidence type="ECO:0000313" key="2">
    <source>
        <dbReference type="EMBL" id="MBS2553764.1"/>
    </source>
</evidence>
<dbReference type="SUPFAM" id="SSF54427">
    <property type="entry name" value="NTF2-like"/>
    <property type="match status" value="1"/>
</dbReference>
<dbReference type="Gene3D" id="3.10.450.50">
    <property type="match status" value="1"/>
</dbReference>
<accession>A0ABS5L633</accession>
<keyword evidence="3" id="KW-1185">Reference proteome</keyword>
<dbReference type="Pfam" id="PF12680">
    <property type="entry name" value="SnoaL_2"/>
    <property type="match status" value="1"/>
</dbReference>
<organism evidence="2 3">
    <name type="scientific">Catenulispora pinistramenti</name>
    <dbReference type="NCBI Taxonomy" id="2705254"/>
    <lineage>
        <taxon>Bacteria</taxon>
        <taxon>Bacillati</taxon>
        <taxon>Actinomycetota</taxon>
        <taxon>Actinomycetes</taxon>
        <taxon>Catenulisporales</taxon>
        <taxon>Catenulisporaceae</taxon>
        <taxon>Catenulispora</taxon>
    </lineage>
</organism>
<evidence type="ECO:0000313" key="3">
    <source>
        <dbReference type="Proteomes" id="UP000730482"/>
    </source>
</evidence>
<name>A0ABS5L633_9ACTN</name>
<dbReference type="Proteomes" id="UP000730482">
    <property type="component" value="Unassembled WGS sequence"/>
</dbReference>
<evidence type="ECO:0000259" key="1">
    <source>
        <dbReference type="Pfam" id="PF12680"/>
    </source>
</evidence>
<dbReference type="EMBL" id="JAAFYZ010000283">
    <property type="protein sequence ID" value="MBS2553764.1"/>
    <property type="molecule type" value="Genomic_DNA"/>
</dbReference>
<dbReference type="InterPro" id="IPR032710">
    <property type="entry name" value="NTF2-like_dom_sf"/>
</dbReference>
<gene>
    <name evidence="2" type="ORF">KGQ19_43620</name>
</gene>
<sequence length="123" mass="13667">MNPTDLIPTDRIPTDLISSYLEIWNERDGDTRRKLMESVLSDDSVYSDPDYAGLQGHAALSAAIDKAQQQFGDLRFTLGTVLGMHHDQALFTWELGTVATGYDVVEFTPGADTRIRRVVGFFG</sequence>
<reference evidence="2 3" key="1">
    <citation type="submission" date="2020-02" db="EMBL/GenBank/DDBJ databases">
        <title>Acidophilic actinobacteria isolated from forest soil.</title>
        <authorList>
            <person name="Golinska P."/>
        </authorList>
    </citation>
    <scope>NUCLEOTIDE SEQUENCE [LARGE SCALE GENOMIC DNA]</scope>
    <source>
        <strain evidence="2 3">NL8</strain>
    </source>
</reference>
<protein>
    <submittedName>
        <fullName evidence="2">Nuclear transport factor 2 family protein</fullName>
    </submittedName>
</protein>
<dbReference type="InterPro" id="IPR037401">
    <property type="entry name" value="SnoaL-like"/>
</dbReference>